<accession>A0A3Q3WZC2</accession>
<reference evidence="1" key="2">
    <citation type="submission" date="2025-09" db="UniProtKB">
        <authorList>
            <consortium name="Ensembl"/>
        </authorList>
    </citation>
    <scope>IDENTIFICATION</scope>
</reference>
<dbReference type="Proteomes" id="UP000261620">
    <property type="component" value="Unplaced"/>
</dbReference>
<reference evidence="1" key="1">
    <citation type="submission" date="2025-08" db="UniProtKB">
        <authorList>
            <consortium name="Ensembl"/>
        </authorList>
    </citation>
    <scope>IDENTIFICATION</scope>
</reference>
<dbReference type="AlphaFoldDB" id="A0A3Q3WZC2"/>
<name>A0A3Q3WZC2_MOLML</name>
<evidence type="ECO:0000313" key="2">
    <source>
        <dbReference type="Proteomes" id="UP000261620"/>
    </source>
</evidence>
<sequence length="130" mass="14093">MSSLVDTFSTWAAIQTELQVLGGIVGLGHILWYPDCQGQVMAQLANNYSYTDVASVQLHMANMDGISTAHSSIIKGCRKVVCNRLIDPLVCTTLIGLEDDGDLQTGSISFFNTTKITLCGSSSIWWCLCL</sequence>
<evidence type="ECO:0000313" key="1">
    <source>
        <dbReference type="Ensembl" id="ENSMMOP00000023858.1"/>
    </source>
</evidence>
<proteinExistence type="predicted"/>
<keyword evidence="2" id="KW-1185">Reference proteome</keyword>
<dbReference type="OMA" id="PQLANNY"/>
<organism evidence="1 2">
    <name type="scientific">Mola mola</name>
    <name type="common">Ocean sunfish</name>
    <name type="synonym">Tetraodon mola</name>
    <dbReference type="NCBI Taxonomy" id="94237"/>
    <lineage>
        <taxon>Eukaryota</taxon>
        <taxon>Metazoa</taxon>
        <taxon>Chordata</taxon>
        <taxon>Craniata</taxon>
        <taxon>Vertebrata</taxon>
        <taxon>Euteleostomi</taxon>
        <taxon>Actinopterygii</taxon>
        <taxon>Neopterygii</taxon>
        <taxon>Teleostei</taxon>
        <taxon>Neoteleostei</taxon>
        <taxon>Acanthomorphata</taxon>
        <taxon>Eupercaria</taxon>
        <taxon>Tetraodontiformes</taxon>
        <taxon>Molidae</taxon>
        <taxon>Mola</taxon>
    </lineage>
</organism>
<protein>
    <submittedName>
        <fullName evidence="1">Uncharacterized protein</fullName>
    </submittedName>
</protein>
<dbReference type="Ensembl" id="ENSMMOT00000024256.1">
    <property type="protein sequence ID" value="ENSMMOP00000023858.1"/>
    <property type="gene ID" value="ENSMMOG00000018162.1"/>
</dbReference>